<feature type="signal peptide" evidence="1">
    <location>
        <begin position="1"/>
        <end position="26"/>
    </location>
</feature>
<dbReference type="NCBIfam" id="TIGR01409">
    <property type="entry name" value="TAT_signal_seq"/>
    <property type="match status" value="1"/>
</dbReference>
<evidence type="ECO:0000256" key="1">
    <source>
        <dbReference type="SAM" id="SignalP"/>
    </source>
</evidence>
<proteinExistence type="predicted"/>
<gene>
    <name evidence="2" type="ORF">F0L74_00475</name>
</gene>
<dbReference type="SUPFAM" id="SSF101898">
    <property type="entry name" value="NHL repeat"/>
    <property type="match status" value="1"/>
</dbReference>
<dbReference type="EMBL" id="VUOC01000001">
    <property type="protein sequence ID" value="KAA2244490.1"/>
    <property type="molecule type" value="Genomic_DNA"/>
</dbReference>
<feature type="chain" id="PRO_5022956779" evidence="1">
    <location>
        <begin position="27"/>
        <end position="373"/>
    </location>
</feature>
<evidence type="ECO:0000313" key="3">
    <source>
        <dbReference type="Proteomes" id="UP000324611"/>
    </source>
</evidence>
<keyword evidence="3" id="KW-1185">Reference proteome</keyword>
<dbReference type="AlphaFoldDB" id="A0A5B2W148"/>
<dbReference type="Gene3D" id="2.120.10.30">
    <property type="entry name" value="TolB, C-terminal domain"/>
    <property type="match status" value="1"/>
</dbReference>
<dbReference type="GO" id="GO:0008270">
    <property type="term" value="F:zinc ion binding"/>
    <property type="evidence" value="ECO:0007669"/>
    <property type="project" value="UniProtKB-KW"/>
</dbReference>
<dbReference type="InterPro" id="IPR006311">
    <property type="entry name" value="TAT_signal"/>
</dbReference>
<dbReference type="PROSITE" id="PS51318">
    <property type="entry name" value="TAT"/>
    <property type="match status" value="1"/>
</dbReference>
<dbReference type="PANTHER" id="PTHR24104">
    <property type="entry name" value="E3 UBIQUITIN-PROTEIN LIGASE NHLRC1-RELATED"/>
    <property type="match status" value="1"/>
</dbReference>
<sequence length="373" mass="41178">MDNSRRNFLRNTALASAMAASGPVRAFSASALKEEKEQAPADGVIGHGQYTYKVDKAWAKVSVNNTPLFNCHEMVQDSKGRLIMLGDCTRNNILIFDKSGKLLDYWGTAFPGGHGLTLSKEGGEDFLYITDCGWYMDRTGAMKPQAGQVVKTDLNGRLIFAIGHPRTIGIYKDDEPFMPTETAVAPNGDIYVADGYGSDYIIQYNNKGQYIRHFGGHHNDNKAHNLSNAHGVAIDLRDKNNPLLVCTSREENCFKFFTLDGKFVKQVDTPGMYVCRAVMNEDELYAGVCWSKDAQGKKFNGSGFMTILDKDNKVVSSPGGTAPVYKNGVLQPTKQAAEPVFLHGHDVCVDDEKNLYVCQWNANHTAPVKLTRV</sequence>
<comment type="caution">
    <text evidence="2">The sequence shown here is derived from an EMBL/GenBank/DDBJ whole genome shotgun (WGS) entry which is preliminary data.</text>
</comment>
<dbReference type="InterPro" id="IPR050952">
    <property type="entry name" value="TRIM-NHL_E3_ligases"/>
</dbReference>
<protein>
    <submittedName>
        <fullName evidence="2">Twin-arginine translocation signal domain-containing protein</fullName>
    </submittedName>
</protein>
<reference evidence="2 3" key="2">
    <citation type="submission" date="2019-09" db="EMBL/GenBank/DDBJ databases">
        <authorList>
            <person name="Jin C."/>
        </authorList>
    </citation>
    <scope>NUCLEOTIDE SEQUENCE [LARGE SCALE GENOMIC DNA]</scope>
    <source>
        <strain evidence="2 3">BN140078</strain>
    </source>
</reference>
<dbReference type="InterPro" id="IPR011042">
    <property type="entry name" value="6-blade_b-propeller_TolB-like"/>
</dbReference>
<evidence type="ECO:0000313" key="2">
    <source>
        <dbReference type="EMBL" id="KAA2244490.1"/>
    </source>
</evidence>
<organism evidence="2 3">
    <name type="scientific">Chitinophaga agrisoli</name>
    <dbReference type="NCBI Taxonomy" id="2607653"/>
    <lineage>
        <taxon>Bacteria</taxon>
        <taxon>Pseudomonadati</taxon>
        <taxon>Bacteroidota</taxon>
        <taxon>Chitinophagia</taxon>
        <taxon>Chitinophagales</taxon>
        <taxon>Chitinophagaceae</taxon>
        <taxon>Chitinophaga</taxon>
    </lineage>
</organism>
<dbReference type="InterPro" id="IPR019546">
    <property type="entry name" value="TAT_signal_bac_arc"/>
</dbReference>
<dbReference type="Proteomes" id="UP000324611">
    <property type="component" value="Unassembled WGS sequence"/>
</dbReference>
<accession>A0A5B2W148</accession>
<reference evidence="2 3" key="1">
    <citation type="submission" date="2019-09" db="EMBL/GenBank/DDBJ databases">
        <title>Chitinophaga ginsengihumi sp. nov., isolated from soil of ginseng rhizosphere.</title>
        <authorList>
            <person name="Lee J."/>
        </authorList>
    </citation>
    <scope>NUCLEOTIDE SEQUENCE [LARGE SCALE GENOMIC DNA]</scope>
    <source>
        <strain evidence="2 3">BN140078</strain>
    </source>
</reference>
<name>A0A5B2W148_9BACT</name>
<dbReference type="RefSeq" id="WP_149835887.1">
    <property type="nucleotide sequence ID" value="NZ_VUOC01000001.1"/>
</dbReference>
<keyword evidence="1" id="KW-0732">Signal</keyword>
<dbReference type="PANTHER" id="PTHR24104:SF25">
    <property type="entry name" value="PROTEIN LIN-41"/>
    <property type="match status" value="1"/>
</dbReference>